<dbReference type="Pfam" id="PF07724">
    <property type="entry name" value="AAA_2"/>
    <property type="match status" value="1"/>
</dbReference>
<dbReference type="eggNOG" id="KOG1051">
    <property type="taxonomic scope" value="Eukaryota"/>
</dbReference>
<evidence type="ECO:0000256" key="3">
    <source>
        <dbReference type="ARBA" id="ARBA00022840"/>
    </source>
</evidence>
<dbReference type="FunCoup" id="C1EC57">
    <property type="interactions" value="55"/>
</dbReference>
<dbReference type="CDD" id="cd19499">
    <property type="entry name" value="RecA-like_ClpB_Hsp104-like"/>
    <property type="match status" value="1"/>
</dbReference>
<keyword evidence="11" id="KW-1185">Reference proteome</keyword>
<dbReference type="SUPFAM" id="SSF52540">
    <property type="entry name" value="P-loop containing nucleoside triphosphate hydrolases"/>
    <property type="match status" value="2"/>
</dbReference>
<dbReference type="PROSITE" id="PS00870">
    <property type="entry name" value="CLPAB_1"/>
    <property type="match status" value="1"/>
</dbReference>
<feature type="compositionally biased region" description="Basic and acidic residues" evidence="7">
    <location>
        <begin position="244"/>
        <end position="257"/>
    </location>
</feature>
<gene>
    <name evidence="10" type="primary">CLP2</name>
    <name evidence="10" type="ORF">MICPUN_61300</name>
</gene>
<name>C1EC57_MICCC</name>
<dbReference type="OrthoDB" id="47330at2759"/>
<dbReference type="GO" id="GO:0034605">
    <property type="term" value="P:cellular response to heat"/>
    <property type="evidence" value="ECO:0007669"/>
    <property type="project" value="TreeGrafter"/>
</dbReference>
<dbReference type="InterPro" id="IPR041546">
    <property type="entry name" value="ClpA/ClpB_AAA_lid"/>
</dbReference>
<dbReference type="GeneID" id="8246135"/>
<evidence type="ECO:0000259" key="9">
    <source>
        <dbReference type="PROSITE" id="PS51903"/>
    </source>
</evidence>
<dbReference type="InterPro" id="IPR027417">
    <property type="entry name" value="P-loop_NTPase"/>
</dbReference>
<dbReference type="Pfam" id="PF02861">
    <property type="entry name" value="Clp_N"/>
    <property type="match status" value="1"/>
</dbReference>
<dbReference type="InterPro" id="IPR050130">
    <property type="entry name" value="ClpA_ClpB"/>
</dbReference>
<feature type="domain" description="Clp R" evidence="9">
    <location>
        <begin position="106"/>
        <end position="252"/>
    </location>
</feature>
<keyword evidence="3 6" id="KW-0067">ATP-binding</keyword>
<feature type="domain" description="UVR" evidence="8">
    <location>
        <begin position="555"/>
        <end position="590"/>
    </location>
</feature>
<keyword evidence="1 5" id="KW-0677">Repeat</keyword>
<dbReference type="InterPro" id="IPR004176">
    <property type="entry name" value="Clp_R_N"/>
</dbReference>
<reference evidence="10 11" key="1">
    <citation type="journal article" date="2009" name="Science">
        <title>Green evolution and dynamic adaptations revealed by genomes of the marine picoeukaryotes Micromonas.</title>
        <authorList>
            <person name="Worden A.Z."/>
            <person name="Lee J.H."/>
            <person name="Mock T."/>
            <person name="Rouze P."/>
            <person name="Simmons M.P."/>
            <person name="Aerts A.L."/>
            <person name="Allen A.E."/>
            <person name="Cuvelier M.L."/>
            <person name="Derelle E."/>
            <person name="Everett M.V."/>
            <person name="Foulon E."/>
            <person name="Grimwood J."/>
            <person name="Gundlach H."/>
            <person name="Henrissat B."/>
            <person name="Napoli C."/>
            <person name="McDonald S.M."/>
            <person name="Parker M.S."/>
            <person name="Rombauts S."/>
            <person name="Salamov A."/>
            <person name="Von Dassow P."/>
            <person name="Badger J.H."/>
            <person name="Coutinho P.M."/>
            <person name="Demir E."/>
            <person name="Dubchak I."/>
            <person name="Gentemann C."/>
            <person name="Eikrem W."/>
            <person name="Gready J.E."/>
            <person name="John U."/>
            <person name="Lanier W."/>
            <person name="Lindquist E.A."/>
            <person name="Lucas S."/>
            <person name="Mayer K.F."/>
            <person name="Moreau H."/>
            <person name="Not F."/>
            <person name="Otillar R."/>
            <person name="Panaud O."/>
            <person name="Pangilinan J."/>
            <person name="Paulsen I."/>
            <person name="Piegu B."/>
            <person name="Poliakov A."/>
            <person name="Robbens S."/>
            <person name="Schmutz J."/>
            <person name="Toulza E."/>
            <person name="Wyss T."/>
            <person name="Zelensky A."/>
            <person name="Zhou K."/>
            <person name="Armbrust E.V."/>
            <person name="Bhattacharya D."/>
            <person name="Goodenough U.W."/>
            <person name="Van de Peer Y."/>
            <person name="Grigoriev I.V."/>
        </authorList>
    </citation>
    <scope>NUCLEOTIDE SEQUENCE [LARGE SCALE GENOMIC DNA]</scope>
    <source>
        <strain evidence="11">RCC299 / NOUM17</strain>
    </source>
</reference>
<evidence type="ECO:0000256" key="2">
    <source>
        <dbReference type="ARBA" id="ARBA00022741"/>
    </source>
</evidence>
<proteinExistence type="inferred from homology"/>
<dbReference type="InterPro" id="IPR003593">
    <property type="entry name" value="AAA+_ATPase"/>
</dbReference>
<dbReference type="Gene3D" id="3.40.50.300">
    <property type="entry name" value="P-loop containing nucleotide triphosphate hydrolases"/>
    <property type="match status" value="2"/>
</dbReference>
<dbReference type="GO" id="GO:0005524">
    <property type="term" value="F:ATP binding"/>
    <property type="evidence" value="ECO:0007669"/>
    <property type="project" value="UniProtKB-KW"/>
</dbReference>
<dbReference type="PRINTS" id="PR00300">
    <property type="entry name" value="CLPPROTEASEA"/>
</dbReference>
<dbReference type="SUPFAM" id="SSF81923">
    <property type="entry name" value="Double Clp-N motif"/>
    <property type="match status" value="1"/>
</dbReference>
<comment type="similarity">
    <text evidence="6">Belongs to the ClpA/ClpB family.</text>
</comment>
<dbReference type="InterPro" id="IPR036628">
    <property type="entry name" value="Clp_N_dom_sf"/>
</dbReference>
<dbReference type="Gene3D" id="4.10.860.10">
    <property type="entry name" value="UVR domain"/>
    <property type="match status" value="1"/>
</dbReference>
<dbReference type="RefSeq" id="XP_002504270.1">
    <property type="nucleotide sequence ID" value="XM_002504224.1"/>
</dbReference>
<evidence type="ECO:0000256" key="1">
    <source>
        <dbReference type="ARBA" id="ARBA00022737"/>
    </source>
</evidence>
<evidence type="ECO:0000256" key="7">
    <source>
        <dbReference type="SAM" id="MobiDB-lite"/>
    </source>
</evidence>
<dbReference type="SMART" id="SM00382">
    <property type="entry name" value="AAA"/>
    <property type="match status" value="2"/>
</dbReference>
<dbReference type="Pfam" id="PF17871">
    <property type="entry name" value="AAA_lid_9"/>
    <property type="match status" value="1"/>
</dbReference>
<dbReference type="FunFam" id="3.40.50.300:FF:000025">
    <property type="entry name" value="ATP-dependent Clp protease subunit"/>
    <property type="match status" value="1"/>
</dbReference>
<dbReference type="GO" id="GO:0016887">
    <property type="term" value="F:ATP hydrolysis activity"/>
    <property type="evidence" value="ECO:0007669"/>
    <property type="project" value="InterPro"/>
</dbReference>
<evidence type="ECO:0000256" key="6">
    <source>
        <dbReference type="RuleBase" id="RU004432"/>
    </source>
</evidence>
<dbReference type="PROSITE" id="PS51903">
    <property type="entry name" value="CLP_R"/>
    <property type="match status" value="1"/>
</dbReference>
<dbReference type="PROSITE" id="PS50151">
    <property type="entry name" value="UVR"/>
    <property type="match status" value="1"/>
</dbReference>
<dbReference type="GO" id="GO:0005737">
    <property type="term" value="C:cytoplasm"/>
    <property type="evidence" value="ECO:0007669"/>
    <property type="project" value="TreeGrafter"/>
</dbReference>
<dbReference type="InterPro" id="IPR019489">
    <property type="entry name" value="Clp_ATPase_C"/>
</dbReference>
<dbReference type="InterPro" id="IPR003959">
    <property type="entry name" value="ATPase_AAA_core"/>
</dbReference>
<dbReference type="GO" id="GO:0008233">
    <property type="term" value="F:peptidase activity"/>
    <property type="evidence" value="ECO:0007669"/>
    <property type="project" value="UniProtKB-KW"/>
</dbReference>
<dbReference type="Gene3D" id="1.10.1780.10">
    <property type="entry name" value="Clp, N-terminal domain"/>
    <property type="match status" value="1"/>
</dbReference>
<organism evidence="10 11">
    <name type="scientific">Micromonas commoda (strain RCC299 / NOUM17 / CCMP2709)</name>
    <name type="common">Picoplanktonic green alga</name>
    <dbReference type="NCBI Taxonomy" id="296587"/>
    <lineage>
        <taxon>Eukaryota</taxon>
        <taxon>Viridiplantae</taxon>
        <taxon>Chlorophyta</taxon>
        <taxon>Mamiellophyceae</taxon>
        <taxon>Mamiellales</taxon>
        <taxon>Mamiellaceae</taxon>
        <taxon>Micromonas</taxon>
    </lineage>
</organism>
<dbReference type="CDD" id="cd00009">
    <property type="entry name" value="AAA"/>
    <property type="match status" value="1"/>
</dbReference>
<dbReference type="PANTHER" id="PTHR11638:SF185">
    <property type="entry name" value="ATP-DEPENDENT CLP PROTEASE ATP-BINDING SUBUNIT"/>
    <property type="match status" value="1"/>
</dbReference>
<dbReference type="SMART" id="SM01086">
    <property type="entry name" value="ClpB_D2-small"/>
    <property type="match status" value="1"/>
</dbReference>
<dbReference type="EMBL" id="CP001329">
    <property type="protein sequence ID" value="ACO65528.1"/>
    <property type="molecule type" value="Genomic_DNA"/>
</dbReference>
<dbReference type="InterPro" id="IPR001270">
    <property type="entry name" value="ClpA/B"/>
</dbReference>
<evidence type="ECO:0000256" key="4">
    <source>
        <dbReference type="ARBA" id="ARBA00023186"/>
    </source>
</evidence>
<dbReference type="InterPro" id="IPR001943">
    <property type="entry name" value="UVR_dom"/>
</dbReference>
<protein>
    <submittedName>
        <fullName evidence="10">ATP-dependent clp protease</fullName>
    </submittedName>
</protein>
<keyword evidence="10" id="KW-0645">Protease</keyword>
<dbReference type="InParanoid" id="C1EC57"/>
<dbReference type="KEGG" id="mis:MICPUN_61300"/>
<dbReference type="Proteomes" id="UP000002009">
    <property type="component" value="Chromosome 9"/>
</dbReference>
<evidence type="ECO:0000259" key="8">
    <source>
        <dbReference type="PROSITE" id="PS50151"/>
    </source>
</evidence>
<dbReference type="AlphaFoldDB" id="C1EC57"/>
<dbReference type="InterPro" id="IPR018368">
    <property type="entry name" value="ClpA/B_CS1"/>
</dbReference>
<dbReference type="STRING" id="296587.C1EC57"/>
<dbReference type="FunFam" id="3.40.50.300:FF:000010">
    <property type="entry name" value="Chaperone clpB 1, putative"/>
    <property type="match status" value="1"/>
</dbReference>
<sequence>MASVPGARPAFGRELGSAAGSGFARGSHGTSGFATHRRVVKVRPDSRAICPGESKSQTAEERTQKKNQKLPNDATRRQTLTRNAPFSPHALPHAQARGELVVTAVFEKFTERAIKAVMLAQQEAKALRRPEVGVEHIVMGLVAEEAKKGGWLGTGVTIDSAREKAKEIVSFDKDRAARRTSTSEVPFSRGAKRVFEAALNNSTNMGMNYIAPEHIALAVAELDDESLVKYFEMLSTSRTFVKNEAERRLKTEKEKESGPAARPNTSLAPRQRQQQASQKDEKSPLNDFCFDLTQRARDEKIDPIIGRDEEVERVIQILARRSKNNPILLGEPGVGKTAIAEGLALRIVSGNVPEFLREKRVLSLDVGLLMAGAKERGELESRVTGLIKEIQDKKDVVLMIDEVHTLIGAGAVGKGGGGGMDISNMLKPPLARGELQCIGATTVDEHRKYIEKDAALERRFQPVMVEEPSEEDAIEILFGLRERYEAHHMCEITDDALIAAVQISSRYIADRFLPDKAIDLVDEAGSAARIKQYMAQKERRGEVDKATSMEAMEMWRALKQVSEAKEAAVRGLLFEEATLLRDREREVKTNLSKLGVKVDELTGDGAYGGAKVTVDEIEAVAAMWSGIPVQRMTLDEQAILANMDQDLQGSVIGQEEAVSAVSRSLRRTRCGLKDPNRPIASMLFAGPTGVGKTELTKRLAEKYFGSEDNMVRLDMSEYMERHSVSKLVGAPPGYVGFGQGGTLTEAVRRKPFTILLFDEIEKAHPDVFNILLQMMEDGRLTDSQGRVVSFKNCLIVLTSNVGSKVIAKGGGGLGFQLQDDDEEGSAEYKRIREKVLDELKNFFRPEMLNRLDEIVCFKQLEKESVQRIARLMLRETAGRMRLKGMEMALTASAMDKLLETGFDKEYGARPLRRAITSIIDDNLSEAMLRGVIHEGDVAVIDYDRSSDQFEAAAVDATAAAMGVKTFKGAANTENTYYGVSVTGVRGDPASQGFDVQWTSVGLDLEGEDFDIHRQVANNISTRSSSPVPVNELP</sequence>
<feature type="compositionally biased region" description="Polar residues" evidence="7">
    <location>
        <begin position="263"/>
        <end position="277"/>
    </location>
</feature>
<dbReference type="InterPro" id="IPR028299">
    <property type="entry name" value="ClpA/B_CS2"/>
</dbReference>
<keyword evidence="10" id="KW-0378">Hydrolase</keyword>
<dbReference type="Pfam" id="PF00004">
    <property type="entry name" value="AAA"/>
    <property type="match status" value="1"/>
</dbReference>
<evidence type="ECO:0000313" key="11">
    <source>
        <dbReference type="Proteomes" id="UP000002009"/>
    </source>
</evidence>
<feature type="region of interest" description="Disordered" evidence="7">
    <location>
        <begin position="244"/>
        <end position="285"/>
    </location>
</feature>
<keyword evidence="2 6" id="KW-0547">Nucleotide-binding</keyword>
<accession>C1EC57</accession>
<evidence type="ECO:0000256" key="5">
    <source>
        <dbReference type="PROSITE-ProRule" id="PRU01251"/>
    </source>
</evidence>
<dbReference type="PANTHER" id="PTHR11638">
    <property type="entry name" value="ATP-DEPENDENT CLP PROTEASE"/>
    <property type="match status" value="1"/>
</dbReference>
<dbReference type="OMA" id="HDDEPIM"/>
<dbReference type="PROSITE" id="PS00871">
    <property type="entry name" value="CLPAB_2"/>
    <property type="match status" value="1"/>
</dbReference>
<dbReference type="Pfam" id="PF10431">
    <property type="entry name" value="ClpB_D2-small"/>
    <property type="match status" value="1"/>
</dbReference>
<dbReference type="Gene3D" id="1.10.8.60">
    <property type="match status" value="2"/>
</dbReference>
<evidence type="ECO:0000313" key="10">
    <source>
        <dbReference type="EMBL" id="ACO65528.1"/>
    </source>
</evidence>
<dbReference type="GO" id="GO:0006508">
    <property type="term" value="P:proteolysis"/>
    <property type="evidence" value="ECO:0007669"/>
    <property type="project" value="UniProtKB-KW"/>
</dbReference>
<keyword evidence="4 6" id="KW-0143">Chaperone</keyword>
<feature type="region of interest" description="Disordered" evidence="7">
    <location>
        <begin position="45"/>
        <end position="76"/>
    </location>
</feature>